<proteinExistence type="predicted"/>
<reference evidence="1" key="1">
    <citation type="submission" date="2014-09" db="EMBL/GenBank/DDBJ databases">
        <authorList>
            <person name="Magalhaes I.L.F."/>
            <person name="Oliveira U."/>
            <person name="Santos F.R."/>
            <person name="Vidigal T.H.D.A."/>
            <person name="Brescovit A.D."/>
            <person name="Santos A.J."/>
        </authorList>
    </citation>
    <scope>NUCLEOTIDE SEQUENCE</scope>
    <source>
        <tissue evidence="1">Shoot tissue taken approximately 20 cm above the soil surface</tissue>
    </source>
</reference>
<reference evidence="1" key="2">
    <citation type="journal article" date="2015" name="Data Brief">
        <title>Shoot transcriptome of the giant reed, Arundo donax.</title>
        <authorList>
            <person name="Barrero R.A."/>
            <person name="Guerrero F.D."/>
            <person name="Moolhuijzen P."/>
            <person name="Goolsby J.A."/>
            <person name="Tidwell J."/>
            <person name="Bellgard S.E."/>
            <person name="Bellgard M.I."/>
        </authorList>
    </citation>
    <scope>NUCLEOTIDE SEQUENCE</scope>
    <source>
        <tissue evidence="1">Shoot tissue taken approximately 20 cm above the soil surface</tissue>
    </source>
</reference>
<sequence length="41" mass="4628">MCVGQISGSPTDRSGYGKYQRLQLVWFSCLCSLSQLRLFKA</sequence>
<accession>A0A0A8ZJT2</accession>
<protein>
    <submittedName>
        <fullName evidence="1">Uncharacterized protein</fullName>
    </submittedName>
</protein>
<evidence type="ECO:0000313" key="1">
    <source>
        <dbReference type="EMBL" id="JAD35087.1"/>
    </source>
</evidence>
<organism evidence="1">
    <name type="scientific">Arundo donax</name>
    <name type="common">Giant reed</name>
    <name type="synonym">Donax arundinaceus</name>
    <dbReference type="NCBI Taxonomy" id="35708"/>
    <lineage>
        <taxon>Eukaryota</taxon>
        <taxon>Viridiplantae</taxon>
        <taxon>Streptophyta</taxon>
        <taxon>Embryophyta</taxon>
        <taxon>Tracheophyta</taxon>
        <taxon>Spermatophyta</taxon>
        <taxon>Magnoliopsida</taxon>
        <taxon>Liliopsida</taxon>
        <taxon>Poales</taxon>
        <taxon>Poaceae</taxon>
        <taxon>PACMAD clade</taxon>
        <taxon>Arundinoideae</taxon>
        <taxon>Arundineae</taxon>
        <taxon>Arundo</taxon>
    </lineage>
</organism>
<dbReference type="AlphaFoldDB" id="A0A0A8ZJT2"/>
<dbReference type="EMBL" id="GBRH01262808">
    <property type="protein sequence ID" value="JAD35087.1"/>
    <property type="molecule type" value="Transcribed_RNA"/>
</dbReference>
<name>A0A0A8ZJT2_ARUDO</name>